<dbReference type="STRING" id="32473.ENSXCOP00000003081"/>
<sequence>MKMRCHYEVLGVKRDAGDDDLKKAYRKLALKWHPGELHLFYLQRTPVDIVFMN</sequence>
<feature type="domain" description="J" evidence="1">
    <location>
        <begin position="5"/>
        <end position="53"/>
    </location>
</feature>
<dbReference type="PRINTS" id="PR00625">
    <property type="entry name" value="JDOMAIN"/>
</dbReference>
<dbReference type="InterPro" id="IPR051964">
    <property type="entry name" value="Chaperone_stress_response"/>
</dbReference>
<dbReference type="PANTHER" id="PTHR44029:SF1">
    <property type="entry name" value="DNAJ HOMOLOG SUBFAMILY C MEMBER 21"/>
    <property type="match status" value="1"/>
</dbReference>
<organism evidence="2 3">
    <name type="scientific">Xiphophorus couchianus</name>
    <name type="common">Monterrey platyfish</name>
    <dbReference type="NCBI Taxonomy" id="32473"/>
    <lineage>
        <taxon>Eukaryota</taxon>
        <taxon>Metazoa</taxon>
        <taxon>Chordata</taxon>
        <taxon>Craniata</taxon>
        <taxon>Vertebrata</taxon>
        <taxon>Euteleostomi</taxon>
        <taxon>Actinopterygii</taxon>
        <taxon>Neopterygii</taxon>
        <taxon>Teleostei</taxon>
        <taxon>Neoteleostei</taxon>
        <taxon>Acanthomorphata</taxon>
        <taxon>Ovalentaria</taxon>
        <taxon>Atherinomorphae</taxon>
        <taxon>Cyprinodontiformes</taxon>
        <taxon>Poeciliidae</taxon>
        <taxon>Poeciliinae</taxon>
        <taxon>Xiphophorus</taxon>
    </lineage>
</organism>
<name>A0A3B5KZM7_9TELE</name>
<keyword evidence="3" id="KW-1185">Reference proteome</keyword>
<dbReference type="PROSITE" id="PS50076">
    <property type="entry name" value="DNAJ_2"/>
    <property type="match status" value="1"/>
</dbReference>
<evidence type="ECO:0000313" key="2">
    <source>
        <dbReference type="Ensembl" id="ENSXCOP00000003081.1"/>
    </source>
</evidence>
<dbReference type="GeneTree" id="ENSGT00990000211001"/>
<dbReference type="InterPro" id="IPR001623">
    <property type="entry name" value="DnaJ_domain"/>
</dbReference>
<dbReference type="AlphaFoldDB" id="A0A3B5KZM7"/>
<dbReference type="CDD" id="cd06257">
    <property type="entry name" value="DnaJ"/>
    <property type="match status" value="1"/>
</dbReference>
<dbReference type="Ensembl" id="ENSXCOT00000003118.1">
    <property type="protein sequence ID" value="ENSXCOP00000003081.1"/>
    <property type="gene ID" value="ENSXCOG00000002444.1"/>
</dbReference>
<evidence type="ECO:0000259" key="1">
    <source>
        <dbReference type="PROSITE" id="PS50076"/>
    </source>
</evidence>
<dbReference type="GO" id="GO:0005737">
    <property type="term" value="C:cytoplasm"/>
    <property type="evidence" value="ECO:0007669"/>
    <property type="project" value="TreeGrafter"/>
</dbReference>
<reference evidence="2" key="1">
    <citation type="submission" date="2025-08" db="UniProtKB">
        <authorList>
            <consortium name="Ensembl"/>
        </authorList>
    </citation>
    <scope>IDENTIFICATION</scope>
</reference>
<accession>A0A3B5KZM7</accession>
<protein>
    <recommendedName>
        <fullName evidence="1">J domain-containing protein</fullName>
    </recommendedName>
</protein>
<dbReference type="Pfam" id="PF00226">
    <property type="entry name" value="DnaJ"/>
    <property type="match status" value="1"/>
</dbReference>
<dbReference type="Proteomes" id="UP000261380">
    <property type="component" value="Unplaced"/>
</dbReference>
<dbReference type="Gene3D" id="1.10.287.110">
    <property type="entry name" value="DnaJ domain"/>
    <property type="match status" value="1"/>
</dbReference>
<dbReference type="PANTHER" id="PTHR44029">
    <property type="entry name" value="DNAJ HOMOLOG SUBFAMILY C MEMBER 21"/>
    <property type="match status" value="1"/>
</dbReference>
<dbReference type="SUPFAM" id="SSF46565">
    <property type="entry name" value="Chaperone J-domain"/>
    <property type="match status" value="1"/>
</dbReference>
<reference evidence="2" key="2">
    <citation type="submission" date="2025-09" db="UniProtKB">
        <authorList>
            <consortium name="Ensembl"/>
        </authorList>
    </citation>
    <scope>IDENTIFICATION</scope>
</reference>
<evidence type="ECO:0000313" key="3">
    <source>
        <dbReference type="Proteomes" id="UP000261380"/>
    </source>
</evidence>
<proteinExistence type="predicted"/>
<dbReference type="InterPro" id="IPR036869">
    <property type="entry name" value="J_dom_sf"/>
</dbReference>